<proteinExistence type="predicted"/>
<reference evidence="1" key="1">
    <citation type="submission" date="2022-07" db="EMBL/GenBank/DDBJ databases">
        <title>Phylogenomic reconstructions and comparative analyses of Kickxellomycotina fungi.</title>
        <authorList>
            <person name="Reynolds N.K."/>
            <person name="Stajich J.E."/>
            <person name="Barry K."/>
            <person name="Grigoriev I.V."/>
            <person name="Crous P."/>
            <person name="Smith M.E."/>
        </authorList>
    </citation>
    <scope>NUCLEOTIDE SEQUENCE</scope>
    <source>
        <strain evidence="1">CBS 109366</strain>
    </source>
</reference>
<organism evidence="1 2">
    <name type="scientific">Coemansia nantahalensis</name>
    <dbReference type="NCBI Taxonomy" id="2789366"/>
    <lineage>
        <taxon>Eukaryota</taxon>
        <taxon>Fungi</taxon>
        <taxon>Fungi incertae sedis</taxon>
        <taxon>Zoopagomycota</taxon>
        <taxon>Kickxellomycotina</taxon>
        <taxon>Kickxellomycetes</taxon>
        <taxon>Kickxellales</taxon>
        <taxon>Kickxellaceae</taxon>
        <taxon>Coemansia</taxon>
    </lineage>
</organism>
<keyword evidence="2" id="KW-1185">Reference proteome</keyword>
<dbReference type="Proteomes" id="UP001140234">
    <property type="component" value="Unassembled WGS sequence"/>
</dbReference>
<evidence type="ECO:0000313" key="2">
    <source>
        <dbReference type="Proteomes" id="UP001140234"/>
    </source>
</evidence>
<gene>
    <name evidence="1" type="ORF">IWQ57_003293</name>
</gene>
<sequence length="199" mass="21655">MSLAAFGICQIQKSMMDAGIGVGYGHGSESLTGSFLAVAGITQMLGGLWQIANGDTFEGAAFTTFGSRWLARGFSGIPGTGVIDFQRSEPPDIVRKQNGIGSLPWCIWVFIMMAGNVKSHIANIFMFLTLNLETDFGCAGEWTNDKRIIKTAGWFGFFCGLSAFYNAAAIILNRDNFWFNLPVGHWYTPRAAADEEARA</sequence>
<accession>A0ACC1JX12</accession>
<dbReference type="EMBL" id="JANBUJ010001035">
    <property type="protein sequence ID" value="KAJ2769010.1"/>
    <property type="molecule type" value="Genomic_DNA"/>
</dbReference>
<comment type="caution">
    <text evidence="1">The sequence shown here is derived from an EMBL/GenBank/DDBJ whole genome shotgun (WGS) entry which is preliminary data.</text>
</comment>
<evidence type="ECO:0000313" key="1">
    <source>
        <dbReference type="EMBL" id="KAJ2769010.1"/>
    </source>
</evidence>
<name>A0ACC1JX12_9FUNG</name>
<protein>
    <submittedName>
        <fullName evidence="1">Uncharacterized protein</fullName>
    </submittedName>
</protein>